<gene>
    <name evidence="3" type="ORF">SAMN04488027_10920</name>
</gene>
<sequence>MMKKALFVFSLLILICPLTEAEAQTNSKNSPYEFKNGDPSGIGKWYKGREISHVMGYQGMNWLERPEREQEENTGKLLKNMNLQPTDVVADIGAGSGYHVFKIAPKVDEGLVYAVDIQPEMLQAIKSKKQELNQNNIKLIKGKEKSASLPENSVDKILMVDVYHEFEYPIEMLMSMKKALKSGGKIYLIEYRAEDPTVPIKRLHKMSEAQAVNEFKANGFELIENIDNLPWQHCMVFGVE</sequence>
<dbReference type="Pfam" id="PF13847">
    <property type="entry name" value="Methyltransf_31"/>
    <property type="match status" value="1"/>
</dbReference>
<organism evidence="3 4">
    <name type="scientific">Psychroflexus sediminis</name>
    <dbReference type="NCBI Taxonomy" id="470826"/>
    <lineage>
        <taxon>Bacteria</taxon>
        <taxon>Pseudomonadati</taxon>
        <taxon>Bacteroidota</taxon>
        <taxon>Flavobacteriia</taxon>
        <taxon>Flavobacteriales</taxon>
        <taxon>Flavobacteriaceae</taxon>
        <taxon>Psychroflexus</taxon>
    </lineage>
</organism>
<dbReference type="SUPFAM" id="SSF53335">
    <property type="entry name" value="S-adenosyl-L-methionine-dependent methyltransferases"/>
    <property type="match status" value="1"/>
</dbReference>
<evidence type="ECO:0000313" key="3">
    <source>
        <dbReference type="EMBL" id="SDG85567.1"/>
    </source>
</evidence>
<dbReference type="Gene3D" id="3.40.50.150">
    <property type="entry name" value="Vaccinia Virus protein VP39"/>
    <property type="match status" value="1"/>
</dbReference>
<dbReference type="InterPro" id="IPR029063">
    <property type="entry name" value="SAM-dependent_MTases_sf"/>
</dbReference>
<dbReference type="PANTHER" id="PTHR43861:SF1">
    <property type="entry name" value="TRANS-ACONITATE 2-METHYLTRANSFERASE"/>
    <property type="match status" value="1"/>
</dbReference>
<feature type="chain" id="PRO_5011672553" evidence="1">
    <location>
        <begin position="22"/>
        <end position="240"/>
    </location>
</feature>
<reference evidence="3 4" key="1">
    <citation type="submission" date="2016-10" db="EMBL/GenBank/DDBJ databases">
        <authorList>
            <person name="de Groot N.N."/>
        </authorList>
    </citation>
    <scope>NUCLEOTIDE SEQUENCE [LARGE SCALE GENOMIC DNA]</scope>
    <source>
        <strain evidence="3 4">DSM 19803</strain>
    </source>
</reference>
<proteinExistence type="predicted"/>
<evidence type="ECO:0000313" key="4">
    <source>
        <dbReference type="Proteomes" id="UP000199296"/>
    </source>
</evidence>
<dbReference type="GO" id="GO:0032259">
    <property type="term" value="P:methylation"/>
    <property type="evidence" value="ECO:0007669"/>
    <property type="project" value="UniProtKB-KW"/>
</dbReference>
<feature type="signal peptide" evidence="1">
    <location>
        <begin position="1"/>
        <end position="21"/>
    </location>
</feature>
<dbReference type="EMBL" id="FNCW01000009">
    <property type="protein sequence ID" value="SDG85567.1"/>
    <property type="molecule type" value="Genomic_DNA"/>
</dbReference>
<dbReference type="InterPro" id="IPR025714">
    <property type="entry name" value="Methyltranfer_dom"/>
</dbReference>
<dbReference type="STRING" id="470826.SAMN04488027_10920"/>
<keyword evidence="4" id="KW-1185">Reference proteome</keyword>
<keyword evidence="3" id="KW-0808">Transferase</keyword>
<dbReference type="AlphaFoldDB" id="A0A1G7XN01"/>
<dbReference type="GO" id="GO:0008168">
    <property type="term" value="F:methyltransferase activity"/>
    <property type="evidence" value="ECO:0007669"/>
    <property type="project" value="UniProtKB-KW"/>
</dbReference>
<dbReference type="Proteomes" id="UP000199296">
    <property type="component" value="Unassembled WGS sequence"/>
</dbReference>
<evidence type="ECO:0000259" key="2">
    <source>
        <dbReference type="Pfam" id="PF13847"/>
    </source>
</evidence>
<protein>
    <submittedName>
        <fullName evidence="3">Methyltransferase domain-containing protein</fullName>
    </submittedName>
</protein>
<dbReference type="PANTHER" id="PTHR43861">
    <property type="entry name" value="TRANS-ACONITATE 2-METHYLTRANSFERASE-RELATED"/>
    <property type="match status" value="1"/>
</dbReference>
<keyword evidence="3" id="KW-0489">Methyltransferase</keyword>
<dbReference type="CDD" id="cd02440">
    <property type="entry name" value="AdoMet_MTases"/>
    <property type="match status" value="1"/>
</dbReference>
<accession>A0A1G7XN01</accession>
<evidence type="ECO:0000256" key="1">
    <source>
        <dbReference type="SAM" id="SignalP"/>
    </source>
</evidence>
<name>A0A1G7XN01_9FLAO</name>
<feature type="domain" description="Methyltransferase" evidence="2">
    <location>
        <begin position="87"/>
        <end position="209"/>
    </location>
</feature>
<keyword evidence="1" id="KW-0732">Signal</keyword>